<keyword evidence="1" id="KW-0677">Repeat</keyword>
<evidence type="ECO:0000313" key="6">
    <source>
        <dbReference type="EMBL" id="JAB55634.1"/>
    </source>
</evidence>
<evidence type="ECO:0000256" key="3">
    <source>
        <dbReference type="PROSITE-ProRule" id="PRU00176"/>
    </source>
</evidence>
<proteinExistence type="evidence at transcript level"/>
<feature type="non-terminal residue" evidence="6">
    <location>
        <position position="828"/>
    </location>
</feature>
<protein>
    <submittedName>
        <fullName evidence="6">Putative polyadenylate-binding protein rrm superfamily</fullName>
    </submittedName>
</protein>
<dbReference type="InterPro" id="IPR035979">
    <property type="entry name" value="RBD_domain_sf"/>
</dbReference>
<accession>U5EN68</accession>
<feature type="domain" description="RRM" evidence="5">
    <location>
        <begin position="1"/>
        <end position="73"/>
    </location>
</feature>
<feature type="region of interest" description="Disordered" evidence="4">
    <location>
        <begin position="787"/>
        <end position="828"/>
    </location>
</feature>
<name>U5EN68_9DIPT</name>
<dbReference type="GO" id="GO:0003723">
    <property type="term" value="F:RNA binding"/>
    <property type="evidence" value="ECO:0007669"/>
    <property type="project" value="UniProtKB-UniRule"/>
</dbReference>
<organism evidence="6">
    <name type="scientific">Corethrella appendiculata</name>
    <dbReference type="NCBI Taxonomy" id="1370023"/>
    <lineage>
        <taxon>Eukaryota</taxon>
        <taxon>Metazoa</taxon>
        <taxon>Ecdysozoa</taxon>
        <taxon>Arthropoda</taxon>
        <taxon>Hexapoda</taxon>
        <taxon>Insecta</taxon>
        <taxon>Pterygota</taxon>
        <taxon>Neoptera</taxon>
        <taxon>Endopterygota</taxon>
        <taxon>Diptera</taxon>
        <taxon>Nematocera</taxon>
        <taxon>Culicoidea</taxon>
        <taxon>Chaoboridae</taxon>
        <taxon>Corethrella</taxon>
    </lineage>
</organism>
<feature type="domain" description="RRM" evidence="5">
    <location>
        <begin position="169"/>
        <end position="246"/>
    </location>
</feature>
<dbReference type="SUPFAM" id="SSF54928">
    <property type="entry name" value="RNA-binding domain, RBD"/>
    <property type="match status" value="3"/>
</dbReference>
<dbReference type="Pfam" id="PF00076">
    <property type="entry name" value="RRM_1"/>
    <property type="match status" value="3"/>
</dbReference>
<evidence type="ECO:0000256" key="4">
    <source>
        <dbReference type="SAM" id="MobiDB-lite"/>
    </source>
</evidence>
<dbReference type="PANTHER" id="PTHR24012">
    <property type="entry name" value="RNA BINDING PROTEIN"/>
    <property type="match status" value="1"/>
</dbReference>
<feature type="region of interest" description="Disordered" evidence="4">
    <location>
        <begin position="700"/>
        <end position="734"/>
    </location>
</feature>
<dbReference type="Gene3D" id="3.30.70.330">
    <property type="match status" value="3"/>
</dbReference>
<dbReference type="AlphaFoldDB" id="U5EN68"/>
<dbReference type="InterPro" id="IPR012677">
    <property type="entry name" value="Nucleotide-bd_a/b_plait_sf"/>
</dbReference>
<evidence type="ECO:0000259" key="5">
    <source>
        <dbReference type="PROSITE" id="PS50102"/>
    </source>
</evidence>
<evidence type="ECO:0000256" key="1">
    <source>
        <dbReference type="ARBA" id="ARBA00022737"/>
    </source>
</evidence>
<feature type="non-terminal residue" evidence="6">
    <location>
        <position position="1"/>
    </location>
</feature>
<dbReference type="EMBL" id="GANO01004237">
    <property type="protein sequence ID" value="JAB55634.1"/>
    <property type="molecule type" value="mRNA"/>
</dbReference>
<evidence type="ECO:0000256" key="2">
    <source>
        <dbReference type="ARBA" id="ARBA00022884"/>
    </source>
</evidence>
<sequence length="828" mass="96352">LYIGNIPATSTEQSISNLVEKYGDIESVLLFEHWGTHNAIVTFNERESAQQAIDELNKTMFENHRLRLSFAEEKYKFDYEKSICILIETGTTEEKVFDFFNEYAPVEDVMFIRPHAYITFETFEDKKEAVARNAANPDLSITVFHVDKYSMMRHFDLIQDSKAVYRHRKRILVSNISMEKDATRVNEVFSKYGKITNIEFAKSYPVNTKALYVTYDNEESARKAAEEMNEKWFDEETIIHVWQAVDRLIPNYDASYLLTIAKHIRTQLTEETVRKFFEKFGEIDWVQRASVHHVNIFIICYKNPLANDKDPLNVEEIDDVPCTVTQLLGPFDNEMIKEDCLVVRATTDMQINHFLQEYKKRFEQNSSEPWKEYTSNFIAGEPVSLKNNWPIFVTNLPTSVTRKHLAPIFRVHGDIIFIFIYPTPDVANKPYLGRTAIIYYRKKFAADHAVHEPLYNNALGRRIHCFHARQKYFFDNMRTVCIKNLPLTTTEEEIFNYFVSTVGECEIVIRKPENDFTYIVFKSITVLAKLFKLPEGSLKIAGEILQLDRISSRISMQDLEEDLSYYYENAQDLRQHIIGLHKAENFYALRHCPAELIKAVNKRRHVQIPLQNELKEIAAGKVEAPPPFDPIETKKQKNRRRLELRVAKKKAEKKLKEEKKPKQEKFSKFAGGHKEKTMYTNKHLSKFVRQQVRIPDDYSGLKHKRQRTDNYGNPPNETFGSRYLPPPTSSSNLNPSNFGLNVERNLGIGSNSEIDALLKTAFETGLKAAYANKYTSDNDFRNRNVIDYNHTPIQPNSSKNWNSNSDYKNSKNDSNNRLNNFSNCPPPP</sequence>
<dbReference type="InterPro" id="IPR000504">
    <property type="entry name" value="RRM_dom"/>
</dbReference>
<dbReference type="PROSITE" id="PS50102">
    <property type="entry name" value="RRM"/>
    <property type="match status" value="2"/>
</dbReference>
<keyword evidence="2 3" id="KW-0694">RNA-binding</keyword>
<reference evidence="6" key="1">
    <citation type="journal article" date="2014" name="Insect Biochem. Mol. Biol.">
        <title>An insight into the sialome of the frog biting fly, Corethrella appendiculata.</title>
        <authorList>
            <person name="Ribeiro J.M.C."/>
            <person name="Chagas A.C."/>
            <person name="Pham V.M."/>
            <person name="Lounibos L.P."/>
            <person name="Calvo E."/>
        </authorList>
    </citation>
    <scope>NUCLEOTIDE SEQUENCE</scope>
    <source>
        <tissue evidence="6">Salivary glands</tissue>
    </source>
</reference>
<dbReference type="SMART" id="SM00360">
    <property type="entry name" value="RRM"/>
    <property type="match status" value="5"/>
</dbReference>
<feature type="compositionally biased region" description="Polar residues" evidence="4">
    <location>
        <begin position="709"/>
        <end position="719"/>
    </location>
</feature>
<dbReference type="CDD" id="cd00590">
    <property type="entry name" value="RRM_SF"/>
    <property type="match status" value="3"/>
</dbReference>
<feature type="compositionally biased region" description="Low complexity" evidence="4">
    <location>
        <begin position="796"/>
        <end position="828"/>
    </location>
</feature>